<keyword evidence="3" id="KW-1185">Reference proteome</keyword>
<sequence length="171" mass="19362">MKTLLIIISSLMLTACSQNLTDYNNSNPEFDVKTFFNGPLQAKGIVLDRSGTVTRRFSVEMIGSWENTQGTLAEWFVFDDGEKTERTWIINKLADGRYTGTAGDIVGEAQGQSAGFALHWDYQLDLTVDDSIYRVTFDDWLYQIDEQVVINRSYIKKWGITVGEVILVISK</sequence>
<proteinExistence type="predicted"/>
<dbReference type="PROSITE" id="PS51257">
    <property type="entry name" value="PROKAR_LIPOPROTEIN"/>
    <property type="match status" value="1"/>
</dbReference>
<dbReference type="Pfam" id="PF12915">
    <property type="entry name" value="DUF3833"/>
    <property type="match status" value="1"/>
</dbReference>
<dbReference type="Proteomes" id="UP001157353">
    <property type="component" value="Unassembled WGS sequence"/>
</dbReference>
<dbReference type="InterPro" id="IPR024409">
    <property type="entry name" value="DUF3833"/>
</dbReference>
<name>A0ABQ6E3Z1_9GAMM</name>
<protein>
    <submittedName>
        <fullName evidence="2">Lipoprotein</fullName>
    </submittedName>
</protein>
<gene>
    <name evidence="2" type="ORF">GCM10007916_29950</name>
</gene>
<feature type="chain" id="PRO_5045358532" evidence="1">
    <location>
        <begin position="21"/>
        <end position="171"/>
    </location>
</feature>
<reference evidence="3" key="1">
    <citation type="journal article" date="2019" name="Int. J. Syst. Evol. Microbiol.">
        <title>The Global Catalogue of Microorganisms (GCM) 10K type strain sequencing project: providing services to taxonomists for standard genome sequencing and annotation.</title>
        <authorList>
            <consortium name="The Broad Institute Genomics Platform"/>
            <consortium name="The Broad Institute Genome Sequencing Center for Infectious Disease"/>
            <person name="Wu L."/>
            <person name="Ma J."/>
        </authorList>
    </citation>
    <scope>NUCLEOTIDE SEQUENCE [LARGE SCALE GENOMIC DNA]</scope>
    <source>
        <strain evidence="3">NBRC 103166</strain>
    </source>
</reference>
<feature type="signal peptide" evidence="1">
    <location>
        <begin position="1"/>
        <end position="20"/>
    </location>
</feature>
<dbReference type="RefSeq" id="WP_284205018.1">
    <property type="nucleotide sequence ID" value="NZ_BSPQ01000016.1"/>
</dbReference>
<evidence type="ECO:0000313" key="2">
    <source>
        <dbReference type="EMBL" id="GLS91925.1"/>
    </source>
</evidence>
<organism evidence="2 3">
    <name type="scientific">Psychromonas marina</name>
    <dbReference type="NCBI Taxonomy" id="88364"/>
    <lineage>
        <taxon>Bacteria</taxon>
        <taxon>Pseudomonadati</taxon>
        <taxon>Pseudomonadota</taxon>
        <taxon>Gammaproteobacteria</taxon>
        <taxon>Alteromonadales</taxon>
        <taxon>Psychromonadaceae</taxon>
        <taxon>Psychromonas</taxon>
    </lineage>
</organism>
<dbReference type="EMBL" id="BSPQ01000016">
    <property type="protein sequence ID" value="GLS91925.1"/>
    <property type="molecule type" value="Genomic_DNA"/>
</dbReference>
<comment type="caution">
    <text evidence="2">The sequence shown here is derived from an EMBL/GenBank/DDBJ whole genome shotgun (WGS) entry which is preliminary data.</text>
</comment>
<evidence type="ECO:0000256" key="1">
    <source>
        <dbReference type="SAM" id="SignalP"/>
    </source>
</evidence>
<evidence type="ECO:0000313" key="3">
    <source>
        <dbReference type="Proteomes" id="UP001157353"/>
    </source>
</evidence>
<keyword evidence="2" id="KW-0449">Lipoprotein</keyword>
<accession>A0ABQ6E3Z1</accession>
<keyword evidence="1" id="KW-0732">Signal</keyword>